<proteinExistence type="inferred from homology"/>
<dbReference type="AlphaFoldDB" id="A0A1N6R1K8"/>
<organism evidence="11 12">
    <name type="scientific">Alkalispirochaeta americana</name>
    <dbReference type="NCBI Taxonomy" id="159291"/>
    <lineage>
        <taxon>Bacteria</taxon>
        <taxon>Pseudomonadati</taxon>
        <taxon>Spirochaetota</taxon>
        <taxon>Spirochaetia</taxon>
        <taxon>Spirochaetales</taxon>
        <taxon>Spirochaetaceae</taxon>
        <taxon>Alkalispirochaeta</taxon>
    </lineage>
</organism>
<dbReference type="PANTHER" id="PTHR43538">
    <property type="entry name" value="ALPHA-IPM SYNTHASE/HOMOCITRATE SYNTHASE"/>
    <property type="match status" value="1"/>
</dbReference>
<dbReference type="CDD" id="cd07941">
    <property type="entry name" value="DRE_TIM_LeuA3"/>
    <property type="match status" value="1"/>
</dbReference>
<dbReference type="InterPro" id="IPR054691">
    <property type="entry name" value="LeuA/HCS_post-cat"/>
</dbReference>
<dbReference type="Gene3D" id="1.10.238.260">
    <property type="match status" value="1"/>
</dbReference>
<accession>A0A1N6R1K8</accession>
<evidence type="ECO:0000256" key="4">
    <source>
        <dbReference type="ARBA" id="ARBA00022624"/>
    </source>
</evidence>
<feature type="domain" description="Pyruvate carboxyltransferase" evidence="10">
    <location>
        <begin position="13"/>
        <end position="278"/>
    </location>
</feature>
<dbReference type="EMBL" id="FTMS01000005">
    <property type="protein sequence ID" value="SIQ22689.1"/>
    <property type="molecule type" value="Genomic_DNA"/>
</dbReference>
<dbReference type="InterPro" id="IPR002034">
    <property type="entry name" value="AIPM/Hcit_synth_CS"/>
</dbReference>
<dbReference type="Pfam" id="PF22617">
    <property type="entry name" value="HCS_D2"/>
    <property type="match status" value="1"/>
</dbReference>
<evidence type="ECO:0000313" key="11">
    <source>
        <dbReference type="EMBL" id="SIQ22689.1"/>
    </source>
</evidence>
<dbReference type="Gene3D" id="3.20.20.70">
    <property type="entry name" value="Aldolase class I"/>
    <property type="match status" value="1"/>
</dbReference>
<dbReference type="PANTHER" id="PTHR43538:SF1">
    <property type="entry name" value="(R)-CITRAMALATE SYNTHASE"/>
    <property type="match status" value="1"/>
</dbReference>
<dbReference type="InterPro" id="IPR000891">
    <property type="entry name" value="PYR_CT"/>
</dbReference>
<dbReference type="GO" id="GO:0003852">
    <property type="term" value="F:2-isopropylmalate synthase activity"/>
    <property type="evidence" value="ECO:0007669"/>
    <property type="project" value="InterPro"/>
</dbReference>
<dbReference type="GO" id="GO:0009098">
    <property type="term" value="P:L-leucine biosynthetic process"/>
    <property type="evidence" value="ECO:0007669"/>
    <property type="project" value="InterPro"/>
</dbReference>
<dbReference type="Gene3D" id="3.30.160.270">
    <property type="match status" value="1"/>
</dbReference>
<dbReference type="Pfam" id="PF08502">
    <property type="entry name" value="LeuA_dimer"/>
    <property type="match status" value="1"/>
</dbReference>
<dbReference type="EC" id="2.3.3.21" evidence="8"/>
<dbReference type="STRING" id="159291.SAMN05920897_105131"/>
<evidence type="ECO:0000256" key="2">
    <source>
        <dbReference type="ARBA" id="ARBA00006154"/>
    </source>
</evidence>
<dbReference type="UniPathway" id="UPA00047">
    <property type="reaction ID" value="UER00066"/>
</dbReference>
<evidence type="ECO:0000256" key="8">
    <source>
        <dbReference type="NCBIfam" id="TIGR00977"/>
    </source>
</evidence>
<evidence type="ECO:0000256" key="1">
    <source>
        <dbReference type="ARBA" id="ARBA00004743"/>
    </source>
</evidence>
<dbReference type="SUPFAM" id="SSF51569">
    <property type="entry name" value="Aldolase"/>
    <property type="match status" value="1"/>
</dbReference>
<dbReference type="Pfam" id="PF00682">
    <property type="entry name" value="HMGL-like"/>
    <property type="match status" value="1"/>
</dbReference>
<evidence type="ECO:0000259" key="10">
    <source>
        <dbReference type="PROSITE" id="PS50991"/>
    </source>
</evidence>
<keyword evidence="6" id="KW-0100">Branched-chain amino acid biosynthesis</keyword>
<dbReference type="InterPro" id="IPR013785">
    <property type="entry name" value="Aldolase_TIM"/>
</dbReference>
<keyword evidence="3" id="KW-0028">Amino-acid biosynthesis</keyword>
<dbReference type="PROSITE" id="PS50991">
    <property type="entry name" value="PYR_CT"/>
    <property type="match status" value="1"/>
</dbReference>
<sequence length="540" mass="60327">MINQSNQNTGRQVMIYDTTLRDGMQGIQVSYTLDDKIKIAHALDEMKIDYIEGGFPLSNEKEAAFFRQIRKESLGHAKIVAFGSTRRPGMTAEKDPMVRALVDAETPAVIVVGKTWKAHVETVLKTDQEENLRMIYDSVQFLKSQGRQVFFDLEHFFDGFRDDPAYALQVLQAGSDAGSDCLILCDTNGGTLPGEVTRIIRSLPREKLSPLGGHFHDDCGVAIANSLAAVDEGALQIQGTVNGWGERCGNANLCSFIPNIVLKTPHQAHCAPHIQRLTHLSRFVAEKANIIPDRRMPYVGDAAFTHKAGQHADVINKDSSLMEHIDSRLVGNERRIVLSELAGKSTIVEKLREYGDFTKQSPVVDELTRLLKQKENQGFEYEAAEASFDLLIRRALKVYQPLIALRNYHLESYKTAEMPSKTVGRLFLETRGRELLGASVCVGPVDTLDHALRDALEPLYPWLKKITLSDYRVRVLNPESGVSAKVRVFITYTDHDTTWDTVGVHENIVEASWQALVDAIEFYYNTIILAEEAALEETPG</sequence>
<dbReference type="SUPFAM" id="SSF110921">
    <property type="entry name" value="2-isopropylmalate synthase LeuA, allosteric (dimerisation) domain"/>
    <property type="match status" value="1"/>
</dbReference>
<dbReference type="GO" id="GO:0009097">
    <property type="term" value="P:isoleucine biosynthetic process"/>
    <property type="evidence" value="ECO:0007669"/>
    <property type="project" value="UniProtKB-UniRule"/>
</dbReference>
<reference evidence="11 12" key="1">
    <citation type="submission" date="2017-01" db="EMBL/GenBank/DDBJ databases">
        <authorList>
            <person name="Mah S.A."/>
            <person name="Swanson W.J."/>
            <person name="Moy G.W."/>
            <person name="Vacquier V.D."/>
        </authorList>
    </citation>
    <scope>NUCLEOTIDE SEQUENCE [LARGE SCALE GENOMIC DNA]</scope>
    <source>
        <strain evidence="11 12">ASpG1</strain>
    </source>
</reference>
<dbReference type="InterPro" id="IPR013709">
    <property type="entry name" value="2-isopropylmalate_synth_dimer"/>
</dbReference>
<evidence type="ECO:0000256" key="7">
    <source>
        <dbReference type="ARBA" id="ARBA00048263"/>
    </source>
</evidence>
<dbReference type="SMART" id="SM00917">
    <property type="entry name" value="LeuA_dimer"/>
    <property type="match status" value="1"/>
</dbReference>
<dbReference type="InterPro" id="IPR036230">
    <property type="entry name" value="LeuA_allosteric_dom_sf"/>
</dbReference>
<keyword evidence="12" id="KW-1185">Reference proteome</keyword>
<dbReference type="NCBIfam" id="TIGR00977">
    <property type="entry name" value="citramal_synth"/>
    <property type="match status" value="1"/>
</dbReference>
<evidence type="ECO:0000256" key="9">
    <source>
        <dbReference type="RuleBase" id="RU003523"/>
    </source>
</evidence>
<comment type="catalytic activity">
    <reaction evidence="7">
        <text>pyruvate + acetyl-CoA + H2O = (3R)-citramalate + CoA + H(+)</text>
        <dbReference type="Rhea" id="RHEA:19045"/>
        <dbReference type="ChEBI" id="CHEBI:15361"/>
        <dbReference type="ChEBI" id="CHEBI:15377"/>
        <dbReference type="ChEBI" id="CHEBI:15378"/>
        <dbReference type="ChEBI" id="CHEBI:30934"/>
        <dbReference type="ChEBI" id="CHEBI:57287"/>
        <dbReference type="ChEBI" id="CHEBI:57288"/>
        <dbReference type="EC" id="2.3.3.21"/>
    </reaction>
</comment>
<gene>
    <name evidence="11" type="ORF">SAMN05920897_105131</name>
</gene>
<dbReference type="Proteomes" id="UP000186400">
    <property type="component" value="Unassembled WGS sequence"/>
</dbReference>
<protein>
    <recommendedName>
        <fullName evidence="8">Citramalate synthase</fullName>
        <ecNumber evidence="8">2.3.3.21</ecNumber>
    </recommendedName>
</protein>
<keyword evidence="4" id="KW-0412">Isoleucine biosynthesis</keyword>
<dbReference type="PROSITE" id="PS00815">
    <property type="entry name" value="AIPM_HOMOCIT_SYNTH_1"/>
    <property type="match status" value="1"/>
</dbReference>
<dbReference type="GO" id="GO:0043714">
    <property type="term" value="F:(R)-citramalate synthase activity"/>
    <property type="evidence" value="ECO:0007669"/>
    <property type="project" value="UniProtKB-UniRule"/>
</dbReference>
<evidence type="ECO:0000256" key="6">
    <source>
        <dbReference type="ARBA" id="ARBA00023304"/>
    </source>
</evidence>
<evidence type="ECO:0000256" key="3">
    <source>
        <dbReference type="ARBA" id="ARBA00022605"/>
    </source>
</evidence>
<name>A0A1N6R1K8_9SPIO</name>
<dbReference type="PROSITE" id="PS00816">
    <property type="entry name" value="AIPM_HOMOCIT_SYNTH_2"/>
    <property type="match status" value="1"/>
</dbReference>
<dbReference type="RefSeq" id="WP_076488269.1">
    <property type="nucleotide sequence ID" value="NZ_FTMS01000005.1"/>
</dbReference>
<dbReference type="InterPro" id="IPR005675">
    <property type="entry name" value="Citramal_synthase"/>
</dbReference>
<comment type="pathway">
    <text evidence="1">Amino-acid biosynthesis; L-isoleucine biosynthesis; 2-oxobutanoate from pyruvate: step 1/3.</text>
</comment>
<evidence type="ECO:0000313" key="12">
    <source>
        <dbReference type="Proteomes" id="UP000186400"/>
    </source>
</evidence>
<evidence type="ECO:0000256" key="5">
    <source>
        <dbReference type="ARBA" id="ARBA00022679"/>
    </source>
</evidence>
<keyword evidence="5 9" id="KW-0808">Transferase</keyword>
<dbReference type="OrthoDB" id="9804858at2"/>
<comment type="similarity">
    <text evidence="2 9">Belongs to the alpha-IPM synthase/homocitrate synthase family.</text>
</comment>